<comment type="caution">
    <text evidence="2">The sequence shown here is derived from an EMBL/GenBank/DDBJ whole genome shotgun (WGS) entry which is preliminary data.</text>
</comment>
<feature type="chain" id="PRO_5046702274" evidence="1">
    <location>
        <begin position="21"/>
        <end position="178"/>
    </location>
</feature>
<dbReference type="Pfam" id="PF11138">
    <property type="entry name" value="DUF2911"/>
    <property type="match status" value="1"/>
</dbReference>
<accession>A0ABT0H5Z2</accession>
<organism evidence="2 3">
    <name type="scientific">Psychroserpens algicola</name>
    <dbReference type="NCBI Taxonomy" id="1719034"/>
    <lineage>
        <taxon>Bacteria</taxon>
        <taxon>Pseudomonadati</taxon>
        <taxon>Bacteroidota</taxon>
        <taxon>Flavobacteriia</taxon>
        <taxon>Flavobacteriales</taxon>
        <taxon>Flavobacteriaceae</taxon>
        <taxon>Psychroserpens</taxon>
    </lineage>
</organism>
<name>A0ABT0H5Z2_9FLAO</name>
<sequence>MKIITLIFTIVCIGTSAVNAQEIKGIDQSPLDFAVFRPGSQESYPVARIIYSRPQKKGRNIFGELVPFGKIWRTGANQSTELNLYKDISFEGKKLKKGSYTIYTIPNEKEWTIIINSKLFTWGHFDYDESKDVMRFNVPLNKSVVEREYFGIAFTGKDGKGSLLMAWDSTEIYINFEY</sequence>
<dbReference type="Proteomes" id="UP001203687">
    <property type="component" value="Unassembled WGS sequence"/>
</dbReference>
<evidence type="ECO:0000256" key="1">
    <source>
        <dbReference type="SAM" id="SignalP"/>
    </source>
</evidence>
<evidence type="ECO:0000313" key="2">
    <source>
        <dbReference type="EMBL" id="MCK8479771.1"/>
    </source>
</evidence>
<protein>
    <submittedName>
        <fullName evidence="2">DUF2911 domain-containing protein</fullName>
    </submittedName>
</protein>
<keyword evidence="3" id="KW-1185">Reference proteome</keyword>
<dbReference type="InterPro" id="IPR021314">
    <property type="entry name" value="DUF2911"/>
</dbReference>
<evidence type="ECO:0000313" key="3">
    <source>
        <dbReference type="Proteomes" id="UP001203687"/>
    </source>
</evidence>
<dbReference type="RefSeq" id="WP_248412022.1">
    <property type="nucleotide sequence ID" value="NZ_JALPQF010000003.1"/>
</dbReference>
<gene>
    <name evidence="2" type="ORF">MUY34_04015</name>
</gene>
<keyword evidence="1" id="KW-0732">Signal</keyword>
<feature type="signal peptide" evidence="1">
    <location>
        <begin position="1"/>
        <end position="20"/>
    </location>
</feature>
<dbReference type="EMBL" id="JALPQF010000003">
    <property type="protein sequence ID" value="MCK8479771.1"/>
    <property type="molecule type" value="Genomic_DNA"/>
</dbReference>
<proteinExistence type="predicted"/>
<reference evidence="2" key="1">
    <citation type="submission" date="2022-04" db="EMBL/GenBank/DDBJ databases">
        <authorList>
            <person name="Ren T."/>
        </authorList>
    </citation>
    <scope>NUCLEOTIDE SEQUENCE</scope>
    <source>
        <strain evidence="2">F63249</strain>
    </source>
</reference>